<dbReference type="GO" id="GO:0003676">
    <property type="term" value="F:nucleic acid binding"/>
    <property type="evidence" value="ECO:0007669"/>
    <property type="project" value="InterPro"/>
</dbReference>
<dbReference type="InterPro" id="IPR002052">
    <property type="entry name" value="DNA_methylase_N6_adenine_CS"/>
</dbReference>
<proteinExistence type="inferred from homology"/>
<feature type="domain" description="Methyltransferase small" evidence="3">
    <location>
        <begin position="45"/>
        <end position="139"/>
    </location>
</feature>
<protein>
    <recommendedName>
        <fullName evidence="2">Methyltransferase-like protein 5</fullName>
    </recommendedName>
</protein>
<evidence type="ECO:0000259" key="3">
    <source>
        <dbReference type="Pfam" id="PF05175"/>
    </source>
</evidence>
<dbReference type="EMBL" id="JAWQEG010001178">
    <property type="protein sequence ID" value="KAK3881776.1"/>
    <property type="molecule type" value="Genomic_DNA"/>
</dbReference>
<dbReference type="PANTHER" id="PTHR23290">
    <property type="entry name" value="RRNA N6-ADENOSINE-METHYLTRANSFERASE METTL5"/>
    <property type="match status" value="1"/>
</dbReference>
<dbReference type="AlphaFoldDB" id="A0AAE1FYA8"/>
<dbReference type="PROSITE" id="PS00092">
    <property type="entry name" value="N6_MTASE"/>
    <property type="match status" value="1"/>
</dbReference>
<keyword evidence="5" id="KW-1185">Reference proteome</keyword>
<dbReference type="InterPro" id="IPR051720">
    <property type="entry name" value="rRNA_MeTrfase/Polyamine_Synth"/>
</dbReference>
<dbReference type="GO" id="GO:0008988">
    <property type="term" value="F:rRNA (adenine-N6-)-methyltransferase activity"/>
    <property type="evidence" value="ECO:0007669"/>
    <property type="project" value="TreeGrafter"/>
</dbReference>
<evidence type="ECO:0000256" key="1">
    <source>
        <dbReference type="ARBA" id="ARBA00009741"/>
    </source>
</evidence>
<gene>
    <name evidence="4" type="ORF">Pcinc_013807</name>
</gene>
<name>A0AAE1FYA8_PETCI</name>
<evidence type="ECO:0000313" key="4">
    <source>
        <dbReference type="EMBL" id="KAK3881776.1"/>
    </source>
</evidence>
<comment type="caution">
    <text evidence="4">The sequence shown here is derived from an EMBL/GenBank/DDBJ whole genome shotgun (WGS) entry which is preliminary data.</text>
</comment>
<evidence type="ECO:0000256" key="2">
    <source>
        <dbReference type="ARBA" id="ARBA00041374"/>
    </source>
</evidence>
<dbReference type="InterPro" id="IPR007848">
    <property type="entry name" value="Small_mtfrase_dom"/>
</dbReference>
<reference evidence="4" key="1">
    <citation type="submission" date="2023-10" db="EMBL/GenBank/DDBJ databases">
        <title>Genome assemblies of two species of porcelain crab, Petrolisthes cinctipes and Petrolisthes manimaculis (Anomura: Porcellanidae).</title>
        <authorList>
            <person name="Angst P."/>
        </authorList>
    </citation>
    <scope>NUCLEOTIDE SEQUENCE</scope>
    <source>
        <strain evidence="4">PB745_01</strain>
        <tissue evidence="4">Gill</tissue>
    </source>
</reference>
<evidence type="ECO:0000313" key="5">
    <source>
        <dbReference type="Proteomes" id="UP001286313"/>
    </source>
</evidence>
<comment type="similarity">
    <text evidence="1">Belongs to the methyltransferase superfamily. PrmA family.</text>
</comment>
<dbReference type="PRINTS" id="PR00507">
    <property type="entry name" value="N12N6MTFRASE"/>
</dbReference>
<dbReference type="Proteomes" id="UP001286313">
    <property type="component" value="Unassembled WGS sequence"/>
</dbReference>
<accession>A0AAE1FYA8</accession>
<dbReference type="InterPro" id="IPR029063">
    <property type="entry name" value="SAM-dependent_MTases_sf"/>
</dbReference>
<dbReference type="PANTHER" id="PTHR23290:SF0">
    <property type="entry name" value="RRNA N6-ADENOSINE-METHYLTRANSFERASE METTL5"/>
    <property type="match status" value="1"/>
</dbReference>
<dbReference type="CDD" id="cd02440">
    <property type="entry name" value="AdoMet_MTases"/>
    <property type="match status" value="1"/>
</dbReference>
<sequence length="211" mass="23603">MKLKELESWLQDVQGFSAPRILLEQYQTPPHIAARVLHTAQASFKDLEGKMVADLGCGCGMLMLGASLLEAAHVIGVDIDEGALEVCQENLTEAEVDNVELIKADVTRMMKDQPRFHKFFDTVLLNPPFGTKHNPGTDVAFLQTALEISHGAVYSLHKTSTRTHIVKKAGDWGVKAEVLARLRYDLPNTYKFHKKASVDIDVDFIRFSRQK</sequence>
<dbReference type="Gene3D" id="3.40.50.150">
    <property type="entry name" value="Vaccinia Virus protein VP39"/>
    <property type="match status" value="1"/>
</dbReference>
<organism evidence="4 5">
    <name type="scientific">Petrolisthes cinctipes</name>
    <name type="common">Flat porcelain crab</name>
    <dbReference type="NCBI Taxonomy" id="88211"/>
    <lineage>
        <taxon>Eukaryota</taxon>
        <taxon>Metazoa</taxon>
        <taxon>Ecdysozoa</taxon>
        <taxon>Arthropoda</taxon>
        <taxon>Crustacea</taxon>
        <taxon>Multicrustacea</taxon>
        <taxon>Malacostraca</taxon>
        <taxon>Eumalacostraca</taxon>
        <taxon>Eucarida</taxon>
        <taxon>Decapoda</taxon>
        <taxon>Pleocyemata</taxon>
        <taxon>Anomura</taxon>
        <taxon>Galatheoidea</taxon>
        <taxon>Porcellanidae</taxon>
        <taxon>Petrolisthes</taxon>
    </lineage>
</organism>
<dbReference type="SUPFAM" id="SSF53335">
    <property type="entry name" value="S-adenosyl-L-methionine-dependent methyltransferases"/>
    <property type="match status" value="1"/>
</dbReference>
<dbReference type="Pfam" id="PF05175">
    <property type="entry name" value="MTS"/>
    <property type="match status" value="1"/>
</dbReference>